<evidence type="ECO:0000313" key="2">
    <source>
        <dbReference type="Proteomes" id="UP001279734"/>
    </source>
</evidence>
<organism evidence="1 2">
    <name type="scientific">Nepenthes gracilis</name>
    <name type="common">Slender pitcher plant</name>
    <dbReference type="NCBI Taxonomy" id="150966"/>
    <lineage>
        <taxon>Eukaryota</taxon>
        <taxon>Viridiplantae</taxon>
        <taxon>Streptophyta</taxon>
        <taxon>Embryophyta</taxon>
        <taxon>Tracheophyta</taxon>
        <taxon>Spermatophyta</taxon>
        <taxon>Magnoliopsida</taxon>
        <taxon>eudicotyledons</taxon>
        <taxon>Gunneridae</taxon>
        <taxon>Pentapetalae</taxon>
        <taxon>Caryophyllales</taxon>
        <taxon>Nepenthaceae</taxon>
        <taxon>Nepenthes</taxon>
    </lineage>
</organism>
<reference evidence="1" key="1">
    <citation type="submission" date="2023-05" db="EMBL/GenBank/DDBJ databases">
        <title>Nepenthes gracilis genome sequencing.</title>
        <authorList>
            <person name="Fukushima K."/>
        </authorList>
    </citation>
    <scope>NUCLEOTIDE SEQUENCE</scope>
    <source>
        <strain evidence="1">SING2019-196</strain>
    </source>
</reference>
<name>A0AAD3XHT9_NEPGR</name>
<keyword evidence="2" id="KW-1185">Reference proteome</keyword>
<evidence type="ECO:0000313" key="1">
    <source>
        <dbReference type="EMBL" id="GMH04831.1"/>
    </source>
</evidence>
<proteinExistence type="predicted"/>
<accession>A0AAD3XHT9</accession>
<protein>
    <submittedName>
        <fullName evidence="1">Uncharacterized protein</fullName>
    </submittedName>
</protein>
<dbReference type="Proteomes" id="UP001279734">
    <property type="component" value="Unassembled WGS sequence"/>
</dbReference>
<comment type="caution">
    <text evidence="1">The sequence shown here is derived from an EMBL/GenBank/DDBJ whole genome shotgun (WGS) entry which is preliminary data.</text>
</comment>
<sequence>MKLVDVVVQLGSAAPRRKVFATNGFPGKWFEGVLCSAMSRQRMRVVIRTCMPCIGWLVHQMQQALVLGALVIEAYDGLELHFGDAETMRIVKL</sequence>
<dbReference type="AlphaFoldDB" id="A0AAD3XHT9"/>
<gene>
    <name evidence="1" type="ORF">Nepgr_006671</name>
</gene>
<dbReference type="EMBL" id="BSYO01000005">
    <property type="protein sequence ID" value="GMH04831.1"/>
    <property type="molecule type" value="Genomic_DNA"/>
</dbReference>